<name>A0A833M3D7_9LEPT</name>
<dbReference type="Pfam" id="PF13657">
    <property type="entry name" value="Couple_hipA"/>
    <property type="match status" value="1"/>
</dbReference>
<sequence length="106" mass="12291">MSRSLDVYYRQEYAGTLEELSARRRYRFSYRADYSGPPVSLTMPTDRSVYEYDRFPPFFDGLLPEGVLLEALLRTKKIDRDDWMSQLAAVGSDLVGAVSVREREKP</sequence>
<dbReference type="EMBL" id="WBUI01000002">
    <property type="protein sequence ID" value="KAB2934797.1"/>
    <property type="molecule type" value="Genomic_DNA"/>
</dbReference>
<dbReference type="Proteomes" id="UP000460298">
    <property type="component" value="Unassembled WGS sequence"/>
</dbReference>
<evidence type="ECO:0000259" key="1">
    <source>
        <dbReference type="Pfam" id="PF13657"/>
    </source>
</evidence>
<reference evidence="2 3" key="1">
    <citation type="submission" date="2019-10" db="EMBL/GenBank/DDBJ databases">
        <title>Extracellular Electron Transfer in a Candidatus Methanoperedens spp. Enrichment Culture.</title>
        <authorList>
            <person name="Berger S."/>
            <person name="Rangel Shaw D."/>
            <person name="Berben T."/>
            <person name="In 'T Zandt M."/>
            <person name="Frank J."/>
            <person name="Reimann J."/>
            <person name="Jetten M.S.M."/>
            <person name="Welte C.U."/>
        </authorList>
    </citation>
    <scope>NUCLEOTIDE SEQUENCE [LARGE SCALE GENOMIC DNA]</scope>
    <source>
        <strain evidence="2">SB12</strain>
    </source>
</reference>
<accession>A0A833M3D7</accession>
<proteinExistence type="predicted"/>
<organism evidence="2 3">
    <name type="scientific">Leptonema illini</name>
    <dbReference type="NCBI Taxonomy" id="183"/>
    <lineage>
        <taxon>Bacteria</taxon>
        <taxon>Pseudomonadati</taxon>
        <taxon>Spirochaetota</taxon>
        <taxon>Spirochaetia</taxon>
        <taxon>Leptospirales</taxon>
        <taxon>Leptospiraceae</taxon>
        <taxon>Leptonema</taxon>
    </lineage>
</organism>
<dbReference type="AlphaFoldDB" id="A0A833M3D7"/>
<evidence type="ECO:0000313" key="3">
    <source>
        <dbReference type="Proteomes" id="UP000460298"/>
    </source>
</evidence>
<dbReference type="InterPro" id="IPR017508">
    <property type="entry name" value="HipA_N1"/>
</dbReference>
<gene>
    <name evidence="2" type="ORF">F9K24_03195</name>
</gene>
<feature type="domain" description="HipA N-terminal subdomain 1" evidence="1">
    <location>
        <begin position="5"/>
        <end position="100"/>
    </location>
</feature>
<comment type="caution">
    <text evidence="2">The sequence shown here is derived from an EMBL/GenBank/DDBJ whole genome shotgun (WGS) entry which is preliminary data.</text>
</comment>
<protein>
    <submittedName>
        <fullName evidence="2">Toxin HipA</fullName>
    </submittedName>
</protein>
<dbReference type="NCBIfam" id="TIGR03071">
    <property type="entry name" value="couple_hipA"/>
    <property type="match status" value="1"/>
</dbReference>
<evidence type="ECO:0000313" key="2">
    <source>
        <dbReference type="EMBL" id="KAB2934797.1"/>
    </source>
</evidence>